<dbReference type="SUPFAM" id="SSF51366">
    <property type="entry name" value="Ribulose-phoshate binding barrel"/>
    <property type="match status" value="1"/>
</dbReference>
<comment type="function">
    <text evidence="1">The alpha subunit is responsible for the aldol cleavage of indoleglycerol phosphate to indole and glyceraldehyde 3-phosphate.</text>
</comment>
<evidence type="ECO:0000256" key="8">
    <source>
        <dbReference type="ARBA" id="ARBA00023239"/>
    </source>
</evidence>
<dbReference type="InterPro" id="IPR002028">
    <property type="entry name" value="Trp_synthase_suA"/>
</dbReference>
<comment type="pathway">
    <text evidence="2">Amino-acid biosynthesis; L-tryptophan biosynthesis; L-tryptophan from chorismate: step 5/5.</text>
</comment>
<evidence type="ECO:0000313" key="10">
    <source>
        <dbReference type="EMBL" id="VAW97504.1"/>
    </source>
</evidence>
<keyword evidence="6" id="KW-0822">Tryptophan biosynthesis</keyword>
<evidence type="ECO:0000256" key="5">
    <source>
        <dbReference type="ARBA" id="ARBA00022605"/>
    </source>
</evidence>
<dbReference type="PANTHER" id="PTHR43406">
    <property type="entry name" value="TRYPTOPHAN SYNTHASE, ALPHA CHAIN"/>
    <property type="match status" value="1"/>
</dbReference>
<gene>
    <name evidence="10" type="ORF">MNBD_GAMMA23-949</name>
</gene>
<evidence type="ECO:0000256" key="9">
    <source>
        <dbReference type="ARBA" id="ARBA00049047"/>
    </source>
</evidence>
<dbReference type="EC" id="4.2.1.20" evidence="4"/>
<name>A0A3B1AU30_9ZZZZ</name>
<dbReference type="UniPathway" id="UPA00035">
    <property type="reaction ID" value="UER00044"/>
</dbReference>
<dbReference type="PANTHER" id="PTHR43406:SF1">
    <property type="entry name" value="TRYPTOPHAN SYNTHASE ALPHA CHAIN, CHLOROPLASTIC"/>
    <property type="match status" value="1"/>
</dbReference>
<dbReference type="PROSITE" id="PS00167">
    <property type="entry name" value="TRP_SYNTHASE_ALPHA"/>
    <property type="match status" value="1"/>
</dbReference>
<dbReference type="FunFam" id="3.20.20.70:FF:000037">
    <property type="entry name" value="Tryptophan synthase alpha chain"/>
    <property type="match status" value="1"/>
</dbReference>
<proteinExistence type="inferred from homology"/>
<dbReference type="InterPro" id="IPR018204">
    <property type="entry name" value="Trp_synthase_alpha_AS"/>
</dbReference>
<dbReference type="GO" id="GO:0005829">
    <property type="term" value="C:cytosol"/>
    <property type="evidence" value="ECO:0007669"/>
    <property type="project" value="TreeGrafter"/>
</dbReference>
<sequence length="270" mass="28642">MSLVGSRIKQRFKQRLAAGKKVLIPYITAGDPTPETTVPLMHAMVEAGADIIELGVPFSDPMAEGPVIQKAMERALEFGTSLTDVLAMVADFRQIDTDTPVVVMGYLNPIEVMGYSEFADKAAKAGVDGVLTVDIPPEEAEDYISAFKNKGLSPIFLVAPTTNEQRIKLISGAGGGFVYYVSVKGVTGAGHLNTDEVSDKVEQIRSFTDLPIGVGFGIKDGASAQRVAKVADAVVVGSAIVQRIEANVSDSDKIKVAVCELIAELRTAID</sequence>
<dbReference type="InterPro" id="IPR013785">
    <property type="entry name" value="Aldolase_TIM"/>
</dbReference>
<keyword evidence="7" id="KW-0057">Aromatic amino acid biosynthesis</keyword>
<accession>A0A3B1AU30</accession>
<evidence type="ECO:0000256" key="3">
    <source>
        <dbReference type="ARBA" id="ARBA00011270"/>
    </source>
</evidence>
<dbReference type="Pfam" id="PF00290">
    <property type="entry name" value="Trp_syntA"/>
    <property type="match status" value="1"/>
</dbReference>
<dbReference type="GO" id="GO:0004834">
    <property type="term" value="F:tryptophan synthase activity"/>
    <property type="evidence" value="ECO:0007669"/>
    <property type="project" value="UniProtKB-EC"/>
</dbReference>
<evidence type="ECO:0000256" key="7">
    <source>
        <dbReference type="ARBA" id="ARBA00023141"/>
    </source>
</evidence>
<reference evidence="10" key="1">
    <citation type="submission" date="2018-06" db="EMBL/GenBank/DDBJ databases">
        <authorList>
            <person name="Zhirakovskaya E."/>
        </authorList>
    </citation>
    <scope>NUCLEOTIDE SEQUENCE</scope>
</reference>
<dbReference type="Gene3D" id="3.20.20.70">
    <property type="entry name" value="Aldolase class I"/>
    <property type="match status" value="1"/>
</dbReference>
<dbReference type="CDD" id="cd04724">
    <property type="entry name" value="Tryptophan_synthase_alpha"/>
    <property type="match status" value="1"/>
</dbReference>
<evidence type="ECO:0000256" key="4">
    <source>
        <dbReference type="ARBA" id="ARBA00012043"/>
    </source>
</evidence>
<dbReference type="AlphaFoldDB" id="A0A3B1AU30"/>
<keyword evidence="8 10" id="KW-0456">Lyase</keyword>
<comment type="catalytic activity">
    <reaction evidence="9">
        <text>(1S,2R)-1-C-(indol-3-yl)glycerol 3-phosphate + L-serine = D-glyceraldehyde 3-phosphate + L-tryptophan + H2O</text>
        <dbReference type="Rhea" id="RHEA:10532"/>
        <dbReference type="ChEBI" id="CHEBI:15377"/>
        <dbReference type="ChEBI" id="CHEBI:33384"/>
        <dbReference type="ChEBI" id="CHEBI:57912"/>
        <dbReference type="ChEBI" id="CHEBI:58866"/>
        <dbReference type="ChEBI" id="CHEBI:59776"/>
        <dbReference type="EC" id="4.2.1.20"/>
    </reaction>
</comment>
<dbReference type="HAMAP" id="MF_00131">
    <property type="entry name" value="Trp_synth_alpha"/>
    <property type="match status" value="1"/>
</dbReference>
<evidence type="ECO:0000256" key="2">
    <source>
        <dbReference type="ARBA" id="ARBA00004733"/>
    </source>
</evidence>
<dbReference type="EMBL" id="UOFT01000058">
    <property type="protein sequence ID" value="VAW97504.1"/>
    <property type="molecule type" value="Genomic_DNA"/>
</dbReference>
<organism evidence="10">
    <name type="scientific">hydrothermal vent metagenome</name>
    <dbReference type="NCBI Taxonomy" id="652676"/>
    <lineage>
        <taxon>unclassified sequences</taxon>
        <taxon>metagenomes</taxon>
        <taxon>ecological metagenomes</taxon>
    </lineage>
</organism>
<dbReference type="NCBIfam" id="TIGR00262">
    <property type="entry name" value="trpA"/>
    <property type="match status" value="1"/>
</dbReference>
<evidence type="ECO:0000256" key="6">
    <source>
        <dbReference type="ARBA" id="ARBA00022822"/>
    </source>
</evidence>
<keyword evidence="5" id="KW-0028">Amino-acid biosynthesis</keyword>
<evidence type="ECO:0000256" key="1">
    <source>
        <dbReference type="ARBA" id="ARBA00003365"/>
    </source>
</evidence>
<dbReference type="InterPro" id="IPR011060">
    <property type="entry name" value="RibuloseP-bd_barrel"/>
</dbReference>
<comment type="subunit">
    <text evidence="3">Tetramer of two alpha and two beta chains.</text>
</comment>
<protein>
    <recommendedName>
        <fullName evidence="4">tryptophan synthase</fullName>
        <ecNumber evidence="4">4.2.1.20</ecNumber>
    </recommendedName>
</protein>